<evidence type="ECO:0000313" key="6">
    <source>
        <dbReference type="Proteomes" id="UP000663840"/>
    </source>
</evidence>
<protein>
    <recommendedName>
        <fullName evidence="4">RlpA-like protein double-psi beta-barrel domain-containing protein</fullName>
    </recommendedName>
</protein>
<dbReference type="Pfam" id="PF03330">
    <property type="entry name" value="DPBB_1"/>
    <property type="match status" value="1"/>
</dbReference>
<feature type="chain" id="PRO_5033993630" description="RlpA-like protein double-psi beta-barrel domain-containing protein" evidence="3">
    <location>
        <begin position="21"/>
        <end position="174"/>
    </location>
</feature>
<reference evidence="5" key="1">
    <citation type="submission" date="2021-01" db="EMBL/GenBank/DDBJ databases">
        <authorList>
            <person name="Kaushik A."/>
        </authorList>
    </citation>
    <scope>NUCLEOTIDE SEQUENCE</scope>
    <source>
        <strain evidence="5">AG1-1A</strain>
    </source>
</reference>
<accession>A0A8H3GVJ4</accession>
<evidence type="ECO:0000256" key="2">
    <source>
        <dbReference type="SAM" id="Phobius"/>
    </source>
</evidence>
<evidence type="ECO:0000256" key="1">
    <source>
        <dbReference type="ARBA" id="ARBA00022729"/>
    </source>
</evidence>
<dbReference type="AlphaFoldDB" id="A0A8H3GVJ4"/>
<dbReference type="Proteomes" id="UP000663840">
    <property type="component" value="Unassembled WGS sequence"/>
</dbReference>
<keyword evidence="2" id="KW-0472">Membrane</keyword>
<organism evidence="5 6">
    <name type="scientific">Rhizoctonia solani</name>
    <dbReference type="NCBI Taxonomy" id="456999"/>
    <lineage>
        <taxon>Eukaryota</taxon>
        <taxon>Fungi</taxon>
        <taxon>Dikarya</taxon>
        <taxon>Basidiomycota</taxon>
        <taxon>Agaricomycotina</taxon>
        <taxon>Agaricomycetes</taxon>
        <taxon>Cantharellales</taxon>
        <taxon>Ceratobasidiaceae</taxon>
        <taxon>Rhizoctonia</taxon>
    </lineage>
</organism>
<evidence type="ECO:0000256" key="3">
    <source>
        <dbReference type="SAM" id="SignalP"/>
    </source>
</evidence>
<evidence type="ECO:0000313" key="5">
    <source>
        <dbReference type="EMBL" id="CAE6468535.1"/>
    </source>
</evidence>
<dbReference type="CDD" id="cd22191">
    <property type="entry name" value="DPBB_RlpA_EXP_N-like"/>
    <property type="match status" value="1"/>
</dbReference>
<evidence type="ECO:0000259" key="4">
    <source>
        <dbReference type="Pfam" id="PF03330"/>
    </source>
</evidence>
<name>A0A8H3GVJ4_9AGAM</name>
<dbReference type="PANTHER" id="PTHR31836">
    <property type="match status" value="1"/>
</dbReference>
<feature type="transmembrane region" description="Helical" evidence="2">
    <location>
        <begin position="154"/>
        <end position="173"/>
    </location>
</feature>
<dbReference type="SUPFAM" id="SSF50685">
    <property type="entry name" value="Barwin-like endoglucanases"/>
    <property type="match status" value="1"/>
</dbReference>
<dbReference type="InterPro" id="IPR051477">
    <property type="entry name" value="Expansin_CellWall"/>
</dbReference>
<comment type="caution">
    <text evidence="5">The sequence shown here is derived from an EMBL/GenBank/DDBJ whole genome shotgun (WGS) entry which is preliminary data.</text>
</comment>
<gene>
    <name evidence="5" type="ORF">RDB_LOCUS112723</name>
</gene>
<keyword evidence="1 3" id="KW-0732">Signal</keyword>
<keyword evidence="2" id="KW-0812">Transmembrane</keyword>
<dbReference type="InterPro" id="IPR036908">
    <property type="entry name" value="RlpA-like_sf"/>
</dbReference>
<dbReference type="InterPro" id="IPR009009">
    <property type="entry name" value="RlpA-like_DPBB"/>
</dbReference>
<dbReference type="EMBL" id="CAJMWR010003731">
    <property type="protein sequence ID" value="CAE6468535.1"/>
    <property type="molecule type" value="Genomic_DNA"/>
</dbReference>
<feature type="domain" description="RlpA-like protein double-psi beta-barrel" evidence="4">
    <location>
        <begin position="82"/>
        <end position="140"/>
    </location>
</feature>
<feature type="signal peptide" evidence="3">
    <location>
        <begin position="1"/>
        <end position="20"/>
    </location>
</feature>
<proteinExistence type="predicted"/>
<sequence length="174" mass="18474">MYSRTLTILTLFSLVIITLASPVPVRLAEAKVQTPAGDLEVRGTIEARANSGKGTWYNPSVGTGACGWNNKDSELVVALGPSKYNKAKKCGQSITVKSGSKSVKVKVVDLCPSCGGGSLDLSPAAFKKLAPLSKGVIQVNWVRRSAPPYESFGLMLRLTYAVIVTSLTFGWVVP</sequence>
<dbReference type="Gene3D" id="2.40.40.10">
    <property type="entry name" value="RlpA-like domain"/>
    <property type="match status" value="1"/>
</dbReference>
<keyword evidence="2" id="KW-1133">Transmembrane helix</keyword>
<dbReference type="PANTHER" id="PTHR31836:SF28">
    <property type="entry name" value="SRCR DOMAIN-CONTAINING PROTEIN-RELATED"/>
    <property type="match status" value="1"/>
</dbReference>